<dbReference type="PROSITE" id="PS51208">
    <property type="entry name" value="AUTOTRANSPORTER"/>
    <property type="match status" value="1"/>
</dbReference>
<dbReference type="RefSeq" id="WP_138663275.1">
    <property type="nucleotide sequence ID" value="NZ_VANS01000004.1"/>
</dbReference>
<dbReference type="EMBL" id="VANS01000004">
    <property type="protein sequence ID" value="TMM51316.1"/>
    <property type="molecule type" value="Genomic_DNA"/>
</dbReference>
<feature type="region of interest" description="Disordered" evidence="1">
    <location>
        <begin position="2257"/>
        <end position="2279"/>
    </location>
</feature>
<dbReference type="SMART" id="SM00869">
    <property type="entry name" value="Autotransporter"/>
    <property type="match status" value="1"/>
</dbReference>
<accession>A0A5S3PC92</accession>
<organism evidence="3 4">
    <name type="scientific">Sulfitobacter sabulilitoris</name>
    <dbReference type="NCBI Taxonomy" id="2562655"/>
    <lineage>
        <taxon>Bacteria</taxon>
        <taxon>Pseudomonadati</taxon>
        <taxon>Pseudomonadota</taxon>
        <taxon>Alphaproteobacteria</taxon>
        <taxon>Rhodobacterales</taxon>
        <taxon>Roseobacteraceae</taxon>
        <taxon>Sulfitobacter</taxon>
    </lineage>
</organism>
<dbReference type="OrthoDB" id="9773411at2"/>
<feature type="region of interest" description="Disordered" evidence="1">
    <location>
        <begin position="141"/>
        <end position="161"/>
    </location>
</feature>
<protein>
    <submittedName>
        <fullName evidence="3">Autotransporter outer membrane beta-barrel domain-containing protein</fullName>
    </submittedName>
</protein>
<gene>
    <name evidence="3" type="ORF">FDT80_15795</name>
</gene>
<sequence>MHNFNVRGWFNFGAGPGGLMLLMLLAIISILPQGARAQSSPPAFTIFFSPDQIGPGGTTALTHTIDNGAAPTAAGDLAFTHTLPAGVTLANPSNASTTCSGTGSVLPVVNAAAGGDSISFSNGGIAAGASCTVTVNVTSSTAGTSTSVTGDLTSSAGNSGTATDDLTVTTARPGFSKSFAPDTVSLGDTSTLTYVIDNSANAGAVINLDFTENLPAGIEIASPANVATTCGTPAIPATLTADSGTSLVVLDANGTAGFPAVAAGATCTVTLDVTATGTGELVAISGQLSADFEAVGASSATLTVATLPTDAPVLTKQFLDDPAGPGGTATIRFTIRNNNRDNGATDISFSDDLDAMLSGAARSASAGLVDPCGAGSSVTGTSTISFSNGTLAAGGASCSFDVTVNIPAGATAGDYLNTTSVLTSTVNGNTVTSAAASDTLVVTDSVAPGLAFAFTDGTSGGETTVTLDFTNRDSFSVLTDGAFQLKITDVVGFPASVVLPPENDTCSGLMELGFEGFNGQALSYTGATLAAGASCAVSVVIRLPADMPSGTFILTSSAPVATVGGTSVTGTAATGTLTVNPGSLGLSFAKSFSVDTAVPGSEVGLTFVISDPSDGGGAVDISFSDNLDAFQTGSVLTSVVSNTCGGTVTGETTSSIGFSGGSVASGGSCEIATIITLGSTDTGSKTNTTSNLTAASASGGAASEQAGTAASDTLTVDTVLPVQLGMEFIDDPVLPGAPGTVRYTLTNLNGGAFEATGIFFSHNLADILPGTPDFTVSGLPQSNVCGAGSTLQGSGASAVLLTGGSLPAGASCTFDLAYDVPAGAGTGRYRSTTSATSATIDGGSRTGAAASDTVTVGSSVEGETTLTLTKTFASDTVLQGDTAAVTFNISNTGAEAASDLAFSDDLEAFLAGTTLASTTVNTCGGASTGGSATSFDYANGTLAAGASCDISIVLNISATAPLGTATNTTSAMTGTAAGSAVLNADAATDTIEIRSSSAPTFSKSFSPSTVNTNSETVLTYQISNPPGAATLNALRFSDDLASRIPGAVASAGSLSGVCGSGSALSVGGTVSLSEGVLAAGESCTFSVRVAIATPPPGTVTSTTSSLENGGLTVAPPASASVTVNPAPPTLSKAFGPASIFQGGTSTVVLTIDNSASADAASDISVNDVFPAGVRIRSGSTRATTCLGGSLITTANSIGYRAGTVPAGATCTVSVEVTAEAVGSYVNTTSELSTAFGNSPAASATLVVTAAPPPVFTKQFNAASIVQGETSRLTFSIDNSGALVDVSSLAFTDSLPAGLTIAPTPSATSSCDGGTITATPGASSLSYSGGAAVAGLTCGISVNVTSSTVGTVVNTTGDLTSSLGNSGSASASLTVAAAPAPEFSQRFVADTIEQGATSRLIFTLINRDALIDATGLAFTNTLPAGMTLSTLPQPETNCLGATLTAPAGSNALSFSGGTLQPGRVCNLSVVVTSSTIGAAVNTSGDLTSSLGSSGTSSATLDVTAAPVPLFSKFFVPNTIVQGETTVLRLEISNSRAKIDATGGAFTDVLPAGVTLAASPDISTTCASGVVTGVAGGDTLSLSGATIAAESACSVQATVTSSTVGAAVNTAGDLTTSLGNSAGATAILTVTAADVPTFTKVFGPTTIVQGETSTLTFTVNNGTAAIDVGSLSFTDAFPAGMTVAAPANAVSTCTGGTFAANAGDGAVSFSGGTVGARATCTLQVDVTATLVGDAVNTSGALTSTLGDSGTAAAILSVTAADAPAFSKAFEPASIVQGSVSTLTFTLDNAPAAVEVRDLAFIDILPEGVLIATPSAVSSTCTGAAISATEGGNRIDLTGGSLAAGANCTLSVNVTSSTAGAAVNTTGNLTSSLGDSGTASATLTVTGAPAPGFTKVFSPATIEQGGTSTLSFTLDNASALVVAGGLSFNDSFPTGMTVATPANATTTCTAGAVAAAPGDAGLVFSGGTLDPGATCSVQVDVTSTTIGAAVNTSGSLTSSLGDSGTASATLTVTRAPAPGFTMGFVPGTIVQGGISSLTFTVDNAASQIAASGLGFVETLPAGVTVAGVPNVSNTCSGGTIGAEPGTVSISFAGGSVAAGGRCAVTVDVTSVVVGSYMAAGPTLNASTGTVSAAAAALTVDVNPNGSVILVQQGDAPGNYVFSSSLSALNVTLATLTGSGSVGPIEVPAGNYTVLQSRPQGVGNSTARCDDDDSSVDAATGTVTLAVAPFETVTCTFTSVETVQKTVDTINNFLTQRNNLILSNGPSDGRRKDRLNGGGTGNSTVSFQNGDLTSMVPFSFNLRSASDGNYRFATSLSAMREAGAKFLLAHDGIDGNSMLVPNSKFDMWFEVSYNKFSASQGSDGHFAIGYVGADYLFSPDLLAGALVQFDDMDNSSDIQGSSVSGNGWMIGPYVTTRLAPNLIFDGRLAYGKSTNKISPFNTYTDSFRTDRFLVSASLSGSYDWNDWTVSPNATLAYIEERQKGYTDSLNVAIPGQTVSLGQLSIGPDFSTSFVAGNQVLYQPRFSINGIYNFGDTDGVVLSDIAQDSTTGWRGRIEAGVTISNRHGTRLEIGANYDGIGQADFESYGATVKLTIPLQ</sequence>
<comment type="caution">
    <text evidence="3">The sequence shown here is derived from an EMBL/GenBank/DDBJ whole genome shotgun (WGS) entry which is preliminary data.</text>
</comment>
<dbReference type="Pfam" id="PF25564">
    <property type="entry name" value="DUF7933"/>
    <property type="match status" value="15"/>
</dbReference>
<dbReference type="InterPro" id="IPR006315">
    <property type="entry name" value="OM_autotransptr_brl_dom"/>
</dbReference>
<dbReference type="NCBIfam" id="TIGR01414">
    <property type="entry name" value="autotrans_barl"/>
    <property type="match status" value="1"/>
</dbReference>
<dbReference type="InterPro" id="IPR057693">
    <property type="entry name" value="DUF7933"/>
</dbReference>
<dbReference type="Gene3D" id="2.40.128.130">
    <property type="entry name" value="Autotransporter beta-domain"/>
    <property type="match status" value="1"/>
</dbReference>
<dbReference type="SUPFAM" id="SSF103515">
    <property type="entry name" value="Autotransporter"/>
    <property type="match status" value="1"/>
</dbReference>
<keyword evidence="4" id="KW-1185">Reference proteome</keyword>
<dbReference type="Proteomes" id="UP000309550">
    <property type="component" value="Unassembled WGS sequence"/>
</dbReference>
<evidence type="ECO:0000313" key="4">
    <source>
        <dbReference type="Proteomes" id="UP000309550"/>
    </source>
</evidence>
<dbReference type="GO" id="GO:0019867">
    <property type="term" value="C:outer membrane"/>
    <property type="evidence" value="ECO:0007669"/>
    <property type="project" value="InterPro"/>
</dbReference>
<reference evidence="3 4" key="1">
    <citation type="submission" date="2019-05" db="EMBL/GenBank/DDBJ databases">
        <title>Sulfitobacter sabulilitoris sp. nov., isolated from a marine sand.</title>
        <authorList>
            <person name="Yoon J.-H."/>
        </authorList>
    </citation>
    <scope>NUCLEOTIDE SEQUENCE [LARGE SCALE GENOMIC DNA]</scope>
    <source>
        <strain evidence="3 4">HSMS-29</strain>
    </source>
</reference>
<feature type="domain" description="Autotransporter" evidence="2">
    <location>
        <begin position="2336"/>
        <end position="2593"/>
    </location>
</feature>
<dbReference type="InterPro" id="IPR036709">
    <property type="entry name" value="Autotransporte_beta_dom_sf"/>
</dbReference>
<dbReference type="Pfam" id="PF03797">
    <property type="entry name" value="Autotransporter"/>
    <property type="match status" value="1"/>
</dbReference>
<name>A0A5S3PC92_9RHOB</name>
<proteinExistence type="predicted"/>
<evidence type="ECO:0000256" key="1">
    <source>
        <dbReference type="SAM" id="MobiDB-lite"/>
    </source>
</evidence>
<evidence type="ECO:0000259" key="2">
    <source>
        <dbReference type="PROSITE" id="PS51208"/>
    </source>
</evidence>
<evidence type="ECO:0000313" key="3">
    <source>
        <dbReference type="EMBL" id="TMM51316.1"/>
    </source>
</evidence>
<feature type="compositionally biased region" description="Polar residues" evidence="1">
    <location>
        <begin position="150"/>
        <end position="161"/>
    </location>
</feature>
<dbReference type="InterPro" id="IPR005546">
    <property type="entry name" value="Autotransporte_beta"/>
</dbReference>